<reference evidence="1" key="1">
    <citation type="submission" date="2021-02" db="EMBL/GenBank/DDBJ databases">
        <authorList>
            <consortium name="DOE Joint Genome Institute"/>
            <person name="Ahrendt S."/>
            <person name="Looney B.P."/>
            <person name="Miyauchi S."/>
            <person name="Morin E."/>
            <person name="Drula E."/>
            <person name="Courty P.E."/>
            <person name="Chicoki N."/>
            <person name="Fauchery L."/>
            <person name="Kohler A."/>
            <person name="Kuo A."/>
            <person name="Labutti K."/>
            <person name="Pangilinan J."/>
            <person name="Lipzen A."/>
            <person name="Riley R."/>
            <person name="Andreopoulos W."/>
            <person name="He G."/>
            <person name="Johnson J."/>
            <person name="Barry K.W."/>
            <person name="Grigoriev I.V."/>
            <person name="Nagy L."/>
            <person name="Hibbett D."/>
            <person name="Henrissat B."/>
            <person name="Matheny P.B."/>
            <person name="Labbe J."/>
            <person name="Martin F."/>
        </authorList>
    </citation>
    <scope>NUCLEOTIDE SEQUENCE</scope>
    <source>
        <strain evidence="1">FP105234-sp</strain>
    </source>
</reference>
<keyword evidence="2" id="KW-1185">Reference proteome</keyword>
<evidence type="ECO:0000313" key="2">
    <source>
        <dbReference type="Proteomes" id="UP000814033"/>
    </source>
</evidence>
<organism evidence="1 2">
    <name type="scientific">Auriscalpium vulgare</name>
    <dbReference type="NCBI Taxonomy" id="40419"/>
    <lineage>
        <taxon>Eukaryota</taxon>
        <taxon>Fungi</taxon>
        <taxon>Dikarya</taxon>
        <taxon>Basidiomycota</taxon>
        <taxon>Agaricomycotina</taxon>
        <taxon>Agaricomycetes</taxon>
        <taxon>Russulales</taxon>
        <taxon>Auriscalpiaceae</taxon>
        <taxon>Auriscalpium</taxon>
    </lineage>
</organism>
<reference evidence="1" key="2">
    <citation type="journal article" date="2022" name="New Phytol.">
        <title>Evolutionary transition to the ectomycorrhizal habit in the genomes of a hyperdiverse lineage of mushroom-forming fungi.</title>
        <authorList>
            <person name="Looney B."/>
            <person name="Miyauchi S."/>
            <person name="Morin E."/>
            <person name="Drula E."/>
            <person name="Courty P.E."/>
            <person name="Kohler A."/>
            <person name="Kuo A."/>
            <person name="LaButti K."/>
            <person name="Pangilinan J."/>
            <person name="Lipzen A."/>
            <person name="Riley R."/>
            <person name="Andreopoulos W."/>
            <person name="He G."/>
            <person name="Johnson J."/>
            <person name="Nolan M."/>
            <person name="Tritt A."/>
            <person name="Barry K.W."/>
            <person name="Grigoriev I.V."/>
            <person name="Nagy L.G."/>
            <person name="Hibbett D."/>
            <person name="Henrissat B."/>
            <person name="Matheny P.B."/>
            <person name="Labbe J."/>
            <person name="Martin F.M."/>
        </authorList>
    </citation>
    <scope>NUCLEOTIDE SEQUENCE</scope>
    <source>
        <strain evidence="1">FP105234-sp</strain>
    </source>
</reference>
<sequence length="143" mass="15324">SVHSSRRASQNNARTRVSTLRRAASWQHTAAQPRRARSDHSPHHAGAASHVGGKKHSRALHMEEAPSLMPGGAAADGAAKPAQVQERGERAGHPPYEDGMLADSYASTAASTTRQQRRVRGGRDEQQPDEVVVSPSLPPSFLL</sequence>
<dbReference type="Proteomes" id="UP000814033">
    <property type="component" value="Unassembled WGS sequence"/>
</dbReference>
<evidence type="ECO:0000313" key="1">
    <source>
        <dbReference type="EMBL" id="KAI0037951.1"/>
    </source>
</evidence>
<protein>
    <submittedName>
        <fullName evidence="1">Uncharacterized protein</fullName>
    </submittedName>
</protein>
<gene>
    <name evidence="1" type="ORF">FA95DRAFT_1667924</name>
</gene>
<feature type="non-terminal residue" evidence="1">
    <location>
        <position position="1"/>
    </location>
</feature>
<proteinExistence type="predicted"/>
<comment type="caution">
    <text evidence="1">The sequence shown here is derived from an EMBL/GenBank/DDBJ whole genome shotgun (WGS) entry which is preliminary data.</text>
</comment>
<dbReference type="EMBL" id="MU276645">
    <property type="protein sequence ID" value="KAI0037951.1"/>
    <property type="molecule type" value="Genomic_DNA"/>
</dbReference>
<name>A0ACB8R329_9AGAM</name>
<accession>A0ACB8R329</accession>